<evidence type="ECO:0000256" key="1">
    <source>
        <dbReference type="SAM" id="MobiDB-lite"/>
    </source>
</evidence>
<name>A0A834IDU2_RHYFE</name>
<sequence length="83" mass="9649">MTLVAGKKRAKLSRISHFHDRIERASARAQAREDMDDVGWSDRPNSVGKLHDKRWNKNPLRQPEVEENDVSKRDEGIEEIVNK</sequence>
<comment type="caution">
    <text evidence="2">The sequence shown here is derived from an EMBL/GenBank/DDBJ whole genome shotgun (WGS) entry which is preliminary data.</text>
</comment>
<evidence type="ECO:0000313" key="2">
    <source>
        <dbReference type="EMBL" id="KAF7277864.1"/>
    </source>
</evidence>
<organism evidence="2 3">
    <name type="scientific">Rhynchophorus ferrugineus</name>
    <name type="common">Red palm weevil</name>
    <name type="synonym">Curculio ferrugineus</name>
    <dbReference type="NCBI Taxonomy" id="354439"/>
    <lineage>
        <taxon>Eukaryota</taxon>
        <taxon>Metazoa</taxon>
        <taxon>Ecdysozoa</taxon>
        <taxon>Arthropoda</taxon>
        <taxon>Hexapoda</taxon>
        <taxon>Insecta</taxon>
        <taxon>Pterygota</taxon>
        <taxon>Neoptera</taxon>
        <taxon>Endopterygota</taxon>
        <taxon>Coleoptera</taxon>
        <taxon>Polyphaga</taxon>
        <taxon>Cucujiformia</taxon>
        <taxon>Curculionidae</taxon>
        <taxon>Dryophthorinae</taxon>
        <taxon>Rhynchophorus</taxon>
    </lineage>
</organism>
<feature type="region of interest" description="Disordered" evidence="1">
    <location>
        <begin position="26"/>
        <end position="83"/>
    </location>
</feature>
<dbReference type="EMBL" id="JAACXV010000412">
    <property type="protein sequence ID" value="KAF7277864.1"/>
    <property type="molecule type" value="Genomic_DNA"/>
</dbReference>
<protein>
    <submittedName>
        <fullName evidence="2">Uncharacterized protein</fullName>
    </submittedName>
</protein>
<reference evidence="2" key="1">
    <citation type="submission" date="2020-08" db="EMBL/GenBank/DDBJ databases">
        <title>Genome sequencing and assembly of the red palm weevil Rhynchophorus ferrugineus.</title>
        <authorList>
            <person name="Dias G.B."/>
            <person name="Bergman C.M."/>
            <person name="Manee M."/>
        </authorList>
    </citation>
    <scope>NUCLEOTIDE SEQUENCE</scope>
    <source>
        <strain evidence="2">AA-2017</strain>
        <tissue evidence="2">Whole larva</tissue>
    </source>
</reference>
<feature type="compositionally biased region" description="Basic and acidic residues" evidence="1">
    <location>
        <begin position="69"/>
        <end position="83"/>
    </location>
</feature>
<dbReference type="AlphaFoldDB" id="A0A834IDU2"/>
<keyword evidence="3" id="KW-1185">Reference proteome</keyword>
<proteinExistence type="predicted"/>
<accession>A0A834IDU2</accession>
<gene>
    <name evidence="2" type="ORF">GWI33_009118</name>
</gene>
<evidence type="ECO:0000313" key="3">
    <source>
        <dbReference type="Proteomes" id="UP000625711"/>
    </source>
</evidence>
<dbReference type="Proteomes" id="UP000625711">
    <property type="component" value="Unassembled WGS sequence"/>
</dbReference>